<dbReference type="PROSITE" id="PS51257">
    <property type="entry name" value="PROKAR_LIPOPROTEIN"/>
    <property type="match status" value="1"/>
</dbReference>
<accession>A0A6L9UEC5</accession>
<sequence>MSKVFMKSLLASAVLFACVATVPAVAGEGAFGRCELRENPAKHALTPAHQGVLTIAVPLPSPQAYQGNTPETIDGGYLYCLGAEIANRGGLEKIVVKNASFESLVTGKASDFDMSIWDLFPTEERKKSVDFSGSYRFTDTGVIAKAGSDVTARTLGTKRIGVLLGSVQEKFVREKLKPTGDVRIFQSNDDMWAALMANQIDAALADTETALPRATASNGVLKVFGRYPIGGDVAILFPKNSKNVAPTDQILADMRADGSLEAIELKWLAPILGAPVSSIAEWSTE</sequence>
<dbReference type="SMART" id="SM00062">
    <property type="entry name" value="PBPb"/>
    <property type="match status" value="1"/>
</dbReference>
<evidence type="ECO:0000313" key="6">
    <source>
        <dbReference type="Proteomes" id="UP000483035"/>
    </source>
</evidence>
<evidence type="ECO:0000313" key="5">
    <source>
        <dbReference type="EMBL" id="NEI73994.1"/>
    </source>
</evidence>
<organism evidence="5 6">
    <name type="scientific">Rhizobium lusitanum</name>
    <dbReference type="NCBI Taxonomy" id="293958"/>
    <lineage>
        <taxon>Bacteria</taxon>
        <taxon>Pseudomonadati</taxon>
        <taxon>Pseudomonadota</taxon>
        <taxon>Alphaproteobacteria</taxon>
        <taxon>Hyphomicrobiales</taxon>
        <taxon>Rhizobiaceae</taxon>
        <taxon>Rhizobium/Agrobacterium group</taxon>
        <taxon>Rhizobium</taxon>
    </lineage>
</organism>
<evidence type="ECO:0000256" key="3">
    <source>
        <dbReference type="SAM" id="SignalP"/>
    </source>
</evidence>
<dbReference type="CDD" id="cd13530">
    <property type="entry name" value="PBP2_peptides_like"/>
    <property type="match status" value="1"/>
</dbReference>
<comment type="subcellular location">
    <subcellularLocation>
        <location evidence="1">Periplasm</location>
    </subcellularLocation>
</comment>
<comment type="caution">
    <text evidence="5">The sequence shown here is derived from an EMBL/GenBank/DDBJ whole genome shotgun (WGS) entry which is preliminary data.</text>
</comment>
<dbReference type="GO" id="GO:0042597">
    <property type="term" value="C:periplasmic space"/>
    <property type="evidence" value="ECO:0007669"/>
    <property type="project" value="UniProtKB-SubCell"/>
</dbReference>
<feature type="domain" description="Solute-binding protein family 3/N-terminal" evidence="4">
    <location>
        <begin position="52"/>
        <end position="271"/>
    </location>
</feature>
<dbReference type="Pfam" id="PF00497">
    <property type="entry name" value="SBP_bac_3"/>
    <property type="match status" value="1"/>
</dbReference>
<dbReference type="SUPFAM" id="SSF53850">
    <property type="entry name" value="Periplasmic binding protein-like II"/>
    <property type="match status" value="1"/>
</dbReference>
<gene>
    <name evidence="5" type="ORF">GR212_31015</name>
</gene>
<reference evidence="5 6" key="1">
    <citation type="submission" date="2019-12" db="EMBL/GenBank/DDBJ databases">
        <title>Rhizobium genotypes associated with high levels of biological nitrogen fixation by grain legumes in a temperate-maritime cropping system.</title>
        <authorList>
            <person name="Maluk M."/>
            <person name="Francesc Ferrando Molina F."/>
            <person name="Lopez Del Egido L."/>
            <person name="Lafos M."/>
            <person name="Langarica-Fuentes A."/>
            <person name="Gebre Yohannes G."/>
            <person name="Young M.W."/>
            <person name="Martin P."/>
            <person name="Gantlett R."/>
            <person name="Kenicer G."/>
            <person name="Hawes C."/>
            <person name="Begg G.S."/>
            <person name="Quilliam R.S."/>
            <person name="Squire G.R."/>
            <person name="Poole P.S."/>
            <person name="Young P.W."/>
            <person name="Iannetta P.M."/>
            <person name="James E.K."/>
        </authorList>
    </citation>
    <scope>NUCLEOTIDE SEQUENCE [LARGE SCALE GENOMIC DNA]</scope>
    <source>
        <strain evidence="5 6">JHI1118</strain>
    </source>
</reference>
<proteinExistence type="predicted"/>
<dbReference type="PANTHER" id="PTHR35936:SF17">
    <property type="entry name" value="ARGININE-BINDING EXTRACELLULAR PROTEIN ARTP"/>
    <property type="match status" value="1"/>
</dbReference>
<dbReference type="PANTHER" id="PTHR35936">
    <property type="entry name" value="MEMBRANE-BOUND LYTIC MUREIN TRANSGLYCOSYLASE F"/>
    <property type="match status" value="1"/>
</dbReference>
<dbReference type="InterPro" id="IPR001638">
    <property type="entry name" value="Solute-binding_3/MltF_N"/>
</dbReference>
<dbReference type="AlphaFoldDB" id="A0A6L9UEC5"/>
<dbReference type="RefSeq" id="WP_163992823.1">
    <property type="nucleotide sequence ID" value="NZ_WUEY01000024.1"/>
</dbReference>
<evidence type="ECO:0000256" key="1">
    <source>
        <dbReference type="ARBA" id="ARBA00004418"/>
    </source>
</evidence>
<evidence type="ECO:0000259" key="4">
    <source>
        <dbReference type="SMART" id="SM00062"/>
    </source>
</evidence>
<dbReference type="Proteomes" id="UP000483035">
    <property type="component" value="Unassembled WGS sequence"/>
</dbReference>
<dbReference type="Gene3D" id="3.40.190.10">
    <property type="entry name" value="Periplasmic binding protein-like II"/>
    <property type="match status" value="2"/>
</dbReference>
<protein>
    <submittedName>
        <fullName evidence="5">Transporter substrate-binding domain-containing protein</fullName>
    </submittedName>
</protein>
<feature type="chain" id="PRO_5027080286" evidence="3">
    <location>
        <begin position="27"/>
        <end position="285"/>
    </location>
</feature>
<evidence type="ECO:0000256" key="2">
    <source>
        <dbReference type="ARBA" id="ARBA00022729"/>
    </source>
</evidence>
<name>A0A6L9UEC5_9HYPH</name>
<keyword evidence="2 3" id="KW-0732">Signal</keyword>
<feature type="signal peptide" evidence="3">
    <location>
        <begin position="1"/>
        <end position="26"/>
    </location>
</feature>
<dbReference type="EMBL" id="WUEY01000024">
    <property type="protein sequence ID" value="NEI73994.1"/>
    <property type="molecule type" value="Genomic_DNA"/>
</dbReference>